<evidence type="ECO:0000256" key="1">
    <source>
        <dbReference type="SAM" id="MobiDB-lite"/>
    </source>
</evidence>
<feature type="region of interest" description="Disordered" evidence="1">
    <location>
        <begin position="72"/>
        <end position="126"/>
    </location>
</feature>
<accession>A0A6J4HFL4</accession>
<feature type="compositionally biased region" description="Basic residues" evidence="1">
    <location>
        <begin position="17"/>
        <end position="58"/>
    </location>
</feature>
<feature type="compositionally biased region" description="Basic residues" evidence="1">
    <location>
        <begin position="110"/>
        <end position="126"/>
    </location>
</feature>
<organism evidence="2">
    <name type="scientific">uncultured Acidimicrobiales bacterium</name>
    <dbReference type="NCBI Taxonomy" id="310071"/>
    <lineage>
        <taxon>Bacteria</taxon>
        <taxon>Bacillati</taxon>
        <taxon>Actinomycetota</taxon>
        <taxon>Acidimicrobiia</taxon>
        <taxon>Acidimicrobiales</taxon>
        <taxon>environmental samples</taxon>
    </lineage>
</organism>
<evidence type="ECO:0000313" key="2">
    <source>
        <dbReference type="EMBL" id="CAA9222353.1"/>
    </source>
</evidence>
<gene>
    <name evidence="2" type="ORF">AVDCRST_MAG20-649</name>
</gene>
<reference evidence="2" key="1">
    <citation type="submission" date="2020-02" db="EMBL/GenBank/DDBJ databases">
        <authorList>
            <person name="Meier V. D."/>
        </authorList>
    </citation>
    <scope>NUCLEOTIDE SEQUENCE</scope>
    <source>
        <strain evidence="2">AVDCRST_MAG20</strain>
    </source>
</reference>
<protein>
    <submittedName>
        <fullName evidence="2">Uncharacterized protein</fullName>
    </submittedName>
</protein>
<proteinExistence type="predicted"/>
<dbReference type="EMBL" id="CADCSY010000033">
    <property type="protein sequence ID" value="CAA9222353.1"/>
    <property type="molecule type" value="Genomic_DNA"/>
</dbReference>
<feature type="region of interest" description="Disordered" evidence="1">
    <location>
        <begin position="1"/>
        <end position="58"/>
    </location>
</feature>
<sequence>AKMRSPFSSSGLSPRSSRPRPHLVQRHHHRGCARIGHRPRGRPRHGHHPHPAGRRARRARLGCAVDRARHARARLHRLERPAHDRRAPRAGPTHGGEDGAALSVAARRADLRHHRAGRGPHHRPGL</sequence>
<name>A0A6J4HFL4_9ACTN</name>
<feature type="compositionally biased region" description="Basic and acidic residues" evidence="1">
    <location>
        <begin position="76"/>
        <end position="87"/>
    </location>
</feature>
<feature type="non-terminal residue" evidence="2">
    <location>
        <position position="126"/>
    </location>
</feature>
<feature type="non-terminal residue" evidence="2">
    <location>
        <position position="1"/>
    </location>
</feature>
<dbReference type="AlphaFoldDB" id="A0A6J4HFL4"/>
<feature type="compositionally biased region" description="Low complexity" evidence="1">
    <location>
        <begin position="1"/>
        <end position="16"/>
    </location>
</feature>